<dbReference type="PANTHER" id="PTHR44196">
    <property type="entry name" value="DEHYDROGENASE/REDUCTASE SDR FAMILY MEMBER 7B"/>
    <property type="match status" value="1"/>
</dbReference>
<keyword evidence="2" id="KW-0560">Oxidoreductase</keyword>
<comment type="similarity">
    <text evidence="1">Belongs to the short-chain dehydrogenases/reductases (SDR) family.</text>
</comment>
<evidence type="ECO:0000313" key="4">
    <source>
        <dbReference type="Proteomes" id="UP000241426"/>
    </source>
</evidence>
<dbReference type="PRINTS" id="PR00081">
    <property type="entry name" value="GDHRDH"/>
</dbReference>
<dbReference type="Pfam" id="PF00106">
    <property type="entry name" value="adh_short"/>
    <property type="match status" value="1"/>
</dbReference>
<dbReference type="InterPro" id="IPR036291">
    <property type="entry name" value="NAD(P)-bd_dom_sf"/>
</dbReference>
<reference evidence="3 4" key="1">
    <citation type="submission" date="2018-01" db="EMBL/GenBank/DDBJ databases">
        <title>Whole genome sequencing of Histamine producing bacteria.</title>
        <authorList>
            <person name="Butler K."/>
        </authorList>
    </citation>
    <scope>NUCLEOTIDE SEQUENCE [LARGE SCALE GENOMIC DNA]</scope>
    <source>
        <strain evidence="3 4">FS-7.2</strain>
    </source>
</reference>
<protein>
    <submittedName>
        <fullName evidence="3">KR domain-containing protein</fullName>
    </submittedName>
</protein>
<evidence type="ECO:0000256" key="2">
    <source>
        <dbReference type="ARBA" id="ARBA00023002"/>
    </source>
</evidence>
<organism evidence="3 4">
    <name type="scientific">Photobacterium kishitanii</name>
    <dbReference type="NCBI Taxonomy" id="318456"/>
    <lineage>
        <taxon>Bacteria</taxon>
        <taxon>Pseudomonadati</taxon>
        <taxon>Pseudomonadota</taxon>
        <taxon>Gammaproteobacteria</taxon>
        <taxon>Vibrionales</taxon>
        <taxon>Vibrionaceae</taxon>
        <taxon>Photobacterium</taxon>
    </lineage>
</organism>
<dbReference type="PANTHER" id="PTHR44196:SF1">
    <property type="entry name" value="DEHYDROGENASE_REDUCTASE SDR FAMILY MEMBER 7B"/>
    <property type="match status" value="1"/>
</dbReference>
<evidence type="ECO:0000256" key="1">
    <source>
        <dbReference type="ARBA" id="ARBA00006484"/>
    </source>
</evidence>
<dbReference type="InterPro" id="IPR020904">
    <property type="entry name" value="Sc_DH/Rdtase_CS"/>
</dbReference>
<dbReference type="Proteomes" id="UP000241426">
    <property type="component" value="Unassembled WGS sequence"/>
</dbReference>
<dbReference type="EMBL" id="PYNF01000015">
    <property type="protein sequence ID" value="PSU96504.1"/>
    <property type="molecule type" value="Genomic_DNA"/>
</dbReference>
<dbReference type="InterPro" id="IPR002347">
    <property type="entry name" value="SDR_fam"/>
</dbReference>
<name>A0A0B7JHL2_9GAMM</name>
<gene>
    <name evidence="3" type="ORF">C9J27_16305</name>
</gene>
<accession>A0A2T3KF81</accession>
<evidence type="ECO:0000313" key="3">
    <source>
        <dbReference type="EMBL" id="PSU96504.1"/>
    </source>
</evidence>
<dbReference type="eggNOG" id="COG0300">
    <property type="taxonomic scope" value="Bacteria"/>
</dbReference>
<proteinExistence type="inferred from homology"/>
<comment type="caution">
    <text evidence="3">The sequence shown here is derived from an EMBL/GenBank/DDBJ whole genome shotgun (WGS) entry which is preliminary data.</text>
</comment>
<dbReference type="RefSeq" id="WP_036790271.1">
    <property type="nucleotide sequence ID" value="NZ_JAUZMX010000002.1"/>
</dbReference>
<dbReference type="Gene3D" id="3.40.50.720">
    <property type="entry name" value="NAD(P)-binding Rossmann-like Domain"/>
    <property type="match status" value="1"/>
</dbReference>
<dbReference type="GO" id="GO:0016020">
    <property type="term" value="C:membrane"/>
    <property type="evidence" value="ECO:0007669"/>
    <property type="project" value="TreeGrafter"/>
</dbReference>
<dbReference type="SUPFAM" id="SSF51735">
    <property type="entry name" value="NAD(P)-binding Rossmann-fold domains"/>
    <property type="match status" value="1"/>
</dbReference>
<dbReference type="GeneID" id="29946407"/>
<accession>A0A0B7JHL2</accession>
<dbReference type="AlphaFoldDB" id="A0A0B7JHL2"/>
<dbReference type="PROSITE" id="PS00061">
    <property type="entry name" value="ADH_SHORT"/>
    <property type="match status" value="1"/>
</dbReference>
<sequence length="248" mass="27327">MKQVLITGASSGIGLQLATDYANDGWDVYACGQNQQRLQQLVMSLAETTAGKITPLVFDVTNLEQTQQVLSQLETIPTLIILNAGTCEYIDDGVIDSKLFKRVFEVNFFGIIHCLEAMQTGFTAATHLVFISSSAAYTALPRAEAYGASKAALSYLSNGLAIDLKNKVNTVTLVNPGFVTTPLTNKNDFPMPMIVSCEYASLKIRQGIRNQQAEIHFPVKFTLLLKMIAFFPVSMQRAIIYRMTRKVV</sequence>
<dbReference type="GO" id="GO:0016491">
    <property type="term" value="F:oxidoreductase activity"/>
    <property type="evidence" value="ECO:0007669"/>
    <property type="project" value="UniProtKB-KW"/>
</dbReference>